<reference evidence="2" key="1">
    <citation type="submission" date="2022-11" db="UniProtKB">
        <authorList>
            <consortium name="WormBaseParasite"/>
        </authorList>
    </citation>
    <scope>IDENTIFICATION</scope>
</reference>
<proteinExistence type="predicted"/>
<name>A0AC35F464_9BILA</name>
<evidence type="ECO:0000313" key="2">
    <source>
        <dbReference type="WBParaSite" id="PS1159_v2.g13658.t1"/>
    </source>
</evidence>
<evidence type="ECO:0000313" key="1">
    <source>
        <dbReference type="Proteomes" id="UP000887580"/>
    </source>
</evidence>
<protein>
    <submittedName>
        <fullName evidence="2">Transthyretin-like family protein</fullName>
    </submittedName>
</protein>
<dbReference type="WBParaSite" id="PS1159_v2.g13658.t1">
    <property type="protein sequence ID" value="PS1159_v2.g13658.t1"/>
    <property type="gene ID" value="PS1159_v2.g13658"/>
</dbReference>
<dbReference type="Proteomes" id="UP000887580">
    <property type="component" value="Unplaced"/>
</dbReference>
<sequence>MNSIFIVVFIFGNLFFSPALTLFSKVQSTAVKGVLTCDGEPAAKNIKIQLWDIDRTDPNDLMSEGITDFQGRFLIQGSEKEFTTIDPELQM</sequence>
<accession>A0AC35F464</accession>
<organism evidence="1 2">
    <name type="scientific">Panagrolaimus sp. PS1159</name>
    <dbReference type="NCBI Taxonomy" id="55785"/>
    <lineage>
        <taxon>Eukaryota</taxon>
        <taxon>Metazoa</taxon>
        <taxon>Ecdysozoa</taxon>
        <taxon>Nematoda</taxon>
        <taxon>Chromadorea</taxon>
        <taxon>Rhabditida</taxon>
        <taxon>Tylenchina</taxon>
        <taxon>Panagrolaimomorpha</taxon>
        <taxon>Panagrolaimoidea</taxon>
        <taxon>Panagrolaimidae</taxon>
        <taxon>Panagrolaimus</taxon>
    </lineage>
</organism>